<dbReference type="Proteomes" id="UP000289340">
    <property type="component" value="Chromosome 12"/>
</dbReference>
<evidence type="ECO:0000313" key="6">
    <source>
        <dbReference type="Proteomes" id="UP000289340"/>
    </source>
</evidence>
<evidence type="ECO:0000256" key="1">
    <source>
        <dbReference type="ARBA" id="ARBA00022884"/>
    </source>
</evidence>
<name>A0A445HKK8_GLYSO</name>
<dbReference type="EMBL" id="QZWG01000012">
    <property type="protein sequence ID" value="RZB74213.1"/>
    <property type="molecule type" value="Genomic_DNA"/>
</dbReference>
<dbReference type="GO" id="GO:0003723">
    <property type="term" value="F:RNA binding"/>
    <property type="evidence" value="ECO:0007669"/>
    <property type="project" value="UniProtKB-UniRule"/>
</dbReference>
<dbReference type="InterPro" id="IPR050886">
    <property type="entry name" value="RNA-binding_reg"/>
</dbReference>
<dbReference type="InterPro" id="IPR012677">
    <property type="entry name" value="Nucleotide-bd_a/b_plait_sf"/>
</dbReference>
<keyword evidence="6" id="KW-1185">Reference proteome</keyword>
<protein>
    <submittedName>
        <fullName evidence="5">Glycine-rich RNA-binding protein blt801</fullName>
    </submittedName>
</protein>
<dbReference type="AlphaFoldDB" id="A0A445HKK8"/>
<feature type="domain" description="RRM" evidence="4">
    <location>
        <begin position="29"/>
        <end position="76"/>
    </location>
</feature>
<dbReference type="InterPro" id="IPR035979">
    <property type="entry name" value="RBD_domain_sf"/>
</dbReference>
<dbReference type="PANTHER" id="PTHR48024:SF56">
    <property type="entry name" value="HETEROGENEOUS NUCLEAR RIBONUCLEOPROTEIN A0"/>
    <property type="match status" value="1"/>
</dbReference>
<dbReference type="Gene3D" id="3.30.70.330">
    <property type="match status" value="1"/>
</dbReference>
<keyword evidence="1 2" id="KW-0694">RNA-binding</keyword>
<comment type="caution">
    <text evidence="5">The sequence shown here is derived from an EMBL/GenBank/DDBJ whole genome shotgun (WGS) entry which is preliminary data.</text>
</comment>
<dbReference type="PANTHER" id="PTHR48024">
    <property type="entry name" value="GEO13361P1-RELATED"/>
    <property type="match status" value="1"/>
</dbReference>
<organism evidence="5 6">
    <name type="scientific">Glycine soja</name>
    <name type="common">Wild soybean</name>
    <dbReference type="NCBI Taxonomy" id="3848"/>
    <lineage>
        <taxon>Eukaryota</taxon>
        <taxon>Viridiplantae</taxon>
        <taxon>Streptophyta</taxon>
        <taxon>Embryophyta</taxon>
        <taxon>Tracheophyta</taxon>
        <taxon>Spermatophyta</taxon>
        <taxon>Magnoliopsida</taxon>
        <taxon>eudicotyledons</taxon>
        <taxon>Gunneridae</taxon>
        <taxon>Pentapetalae</taxon>
        <taxon>rosids</taxon>
        <taxon>fabids</taxon>
        <taxon>Fabales</taxon>
        <taxon>Fabaceae</taxon>
        <taxon>Papilionoideae</taxon>
        <taxon>50 kb inversion clade</taxon>
        <taxon>NPAAA clade</taxon>
        <taxon>indigoferoid/millettioid clade</taxon>
        <taxon>Phaseoleae</taxon>
        <taxon>Glycine</taxon>
        <taxon>Glycine subgen. Soja</taxon>
    </lineage>
</organism>
<dbReference type="PROSITE" id="PS50102">
    <property type="entry name" value="RRM"/>
    <property type="match status" value="1"/>
</dbReference>
<evidence type="ECO:0000256" key="2">
    <source>
        <dbReference type="PROSITE-ProRule" id="PRU00176"/>
    </source>
</evidence>
<accession>A0A445HKK8</accession>
<reference evidence="5 6" key="1">
    <citation type="submission" date="2018-09" db="EMBL/GenBank/DDBJ databases">
        <title>A high-quality reference genome of wild soybean provides a powerful tool to mine soybean genomes.</title>
        <authorList>
            <person name="Xie M."/>
            <person name="Chung C.Y.L."/>
            <person name="Li M.-W."/>
            <person name="Wong F.-L."/>
            <person name="Chan T.-F."/>
            <person name="Lam H.-M."/>
        </authorList>
    </citation>
    <scope>NUCLEOTIDE SEQUENCE [LARGE SCALE GENOMIC DNA]</scope>
    <source>
        <strain evidence="6">cv. W05</strain>
        <tissue evidence="5">Hypocotyl of etiolated seedlings</tissue>
    </source>
</reference>
<dbReference type="InterPro" id="IPR000504">
    <property type="entry name" value="RRM_dom"/>
</dbReference>
<dbReference type="SUPFAM" id="SSF54928">
    <property type="entry name" value="RNA-binding domain, RBD"/>
    <property type="match status" value="1"/>
</dbReference>
<proteinExistence type="predicted"/>
<evidence type="ECO:0000259" key="4">
    <source>
        <dbReference type="PROSITE" id="PS50102"/>
    </source>
</evidence>
<gene>
    <name evidence="5" type="ORF">D0Y65_033337</name>
</gene>
<feature type="region of interest" description="Disordered" evidence="3">
    <location>
        <begin position="72"/>
        <end position="92"/>
    </location>
</feature>
<feature type="compositionally biased region" description="Gly residues" evidence="3">
    <location>
        <begin position="82"/>
        <end position="92"/>
    </location>
</feature>
<sequence length="92" mass="10164">MPHKIILGISYHCYQLIIVVSLQCDLRSVINDRVTERSKGFGFVTFASEDLMRDAIEGMNKQNLDGRNVIVNEAQSRKSRSGGDGNYESGGG</sequence>
<dbReference type="SMART" id="SM00360">
    <property type="entry name" value="RRM"/>
    <property type="match status" value="1"/>
</dbReference>
<evidence type="ECO:0000313" key="5">
    <source>
        <dbReference type="EMBL" id="RZB74213.1"/>
    </source>
</evidence>
<evidence type="ECO:0000256" key="3">
    <source>
        <dbReference type="SAM" id="MobiDB-lite"/>
    </source>
</evidence>
<dbReference type="Pfam" id="PF00076">
    <property type="entry name" value="RRM_1"/>
    <property type="match status" value="1"/>
</dbReference>